<evidence type="ECO:0000313" key="3">
    <source>
        <dbReference type="EMBL" id="KST65308.1"/>
    </source>
</evidence>
<dbReference type="AlphaFoldDB" id="A0A0V7ZMZ4"/>
<dbReference type="EMBL" id="LMTZ01000106">
    <property type="protein sequence ID" value="KST65638.1"/>
    <property type="molecule type" value="Genomic_DNA"/>
</dbReference>
<name>A0A0V7ZMZ4_9CYAN</name>
<organism evidence="4 5">
    <name type="scientific">Mastigocoleus testarum BC008</name>
    <dbReference type="NCBI Taxonomy" id="371196"/>
    <lineage>
        <taxon>Bacteria</taxon>
        <taxon>Bacillati</taxon>
        <taxon>Cyanobacteriota</taxon>
        <taxon>Cyanophyceae</taxon>
        <taxon>Nostocales</taxon>
        <taxon>Hapalosiphonaceae</taxon>
        <taxon>Mastigocoleus</taxon>
    </lineage>
</organism>
<evidence type="ECO:0000256" key="2">
    <source>
        <dbReference type="SAM" id="SignalP"/>
    </source>
</evidence>
<protein>
    <recommendedName>
        <fullName evidence="6">WxL domain-containing protein</fullName>
    </recommendedName>
</protein>
<feature type="signal peptide" evidence="2">
    <location>
        <begin position="1"/>
        <end position="27"/>
    </location>
</feature>
<reference evidence="4 5" key="1">
    <citation type="journal article" date="2015" name="Genome Announc.">
        <title>Draft Genome of the Euendolithic (true boring) Cyanobacterium Mastigocoleus testarum strain BC008.</title>
        <authorList>
            <person name="Guida B.S."/>
            <person name="Garcia-Pichel F."/>
        </authorList>
    </citation>
    <scope>NUCLEOTIDE SEQUENCE [LARGE SCALE GENOMIC DNA]</scope>
    <source>
        <strain evidence="4 5">BC008</strain>
    </source>
</reference>
<accession>A0A0V7ZMZ4</accession>
<evidence type="ECO:0000313" key="4">
    <source>
        <dbReference type="EMBL" id="KST65638.1"/>
    </source>
</evidence>
<proteinExistence type="predicted"/>
<feature type="chain" id="PRO_5007439150" description="WxL domain-containing protein" evidence="2">
    <location>
        <begin position="28"/>
        <end position="187"/>
    </location>
</feature>
<evidence type="ECO:0000256" key="1">
    <source>
        <dbReference type="SAM" id="MobiDB-lite"/>
    </source>
</evidence>
<dbReference type="RefSeq" id="WP_027841448.1">
    <property type="nucleotide sequence ID" value="NZ_LMTZ01000106.1"/>
</dbReference>
<sequence>MKTKFLAIIAASLSAVGSIVIGAPANAVEQEVNVEITIQPTMFLRTFENISLDITQGDLGANDKDFDPTNNTTDGNTNLTVAPRPSLADGNQLSAVPKQVKELYAVWANSGTNVDVTIEATQDTLTSTTDTASTATITSVTPTQPNGSPTATTPLVGGADFVFDLTNARATGTYSGGMVRVKAEAQL</sequence>
<evidence type="ECO:0008006" key="6">
    <source>
        <dbReference type="Google" id="ProtNLM"/>
    </source>
</evidence>
<keyword evidence="2" id="KW-0732">Signal</keyword>
<feature type="compositionally biased region" description="Low complexity" evidence="1">
    <location>
        <begin position="69"/>
        <end position="80"/>
    </location>
</feature>
<gene>
    <name evidence="3" type="ORF">BC008_21155</name>
    <name evidence="4" type="ORF">BC008_21930</name>
</gene>
<dbReference type="EMBL" id="LMTZ01000109">
    <property type="protein sequence ID" value="KST65308.1"/>
    <property type="molecule type" value="Genomic_DNA"/>
</dbReference>
<dbReference type="Proteomes" id="UP000053372">
    <property type="component" value="Unassembled WGS sequence"/>
</dbReference>
<dbReference type="OrthoDB" id="514471at2"/>
<keyword evidence="5" id="KW-1185">Reference proteome</keyword>
<feature type="region of interest" description="Disordered" evidence="1">
    <location>
        <begin position="58"/>
        <end position="90"/>
    </location>
</feature>
<evidence type="ECO:0000313" key="5">
    <source>
        <dbReference type="Proteomes" id="UP000053372"/>
    </source>
</evidence>
<comment type="caution">
    <text evidence="4">The sequence shown here is derived from an EMBL/GenBank/DDBJ whole genome shotgun (WGS) entry which is preliminary data.</text>
</comment>